<protein>
    <submittedName>
        <fullName evidence="2">S24 family peptidase</fullName>
    </submittedName>
</protein>
<name>A0A4Y6UBX5_9PROT</name>
<keyword evidence="3" id="KW-1185">Reference proteome</keyword>
<organism evidence="2 3">
    <name type="scientific">Formicincola oecophyllae</name>
    <dbReference type="NCBI Taxonomy" id="2558361"/>
    <lineage>
        <taxon>Bacteria</taxon>
        <taxon>Pseudomonadati</taxon>
        <taxon>Pseudomonadota</taxon>
        <taxon>Alphaproteobacteria</taxon>
        <taxon>Acetobacterales</taxon>
        <taxon>Acetobacteraceae</taxon>
        <taxon>Formicincola</taxon>
    </lineage>
</organism>
<feature type="domain" description="Peptidase S24/S26A/S26B/S26C" evidence="1">
    <location>
        <begin position="96"/>
        <end position="201"/>
    </location>
</feature>
<dbReference type="AlphaFoldDB" id="A0A4Y6UBX5"/>
<proteinExistence type="predicted"/>
<dbReference type="InterPro" id="IPR036286">
    <property type="entry name" value="LexA/Signal_pep-like_sf"/>
</dbReference>
<reference evidence="2 3" key="1">
    <citation type="submission" date="2019-03" db="EMBL/GenBank/DDBJ databases">
        <title>The complete genome sequence of Swingsia_sp. F3b2 LMG30590(T).</title>
        <authorList>
            <person name="Chua K.-O."/>
            <person name="Chan K.-G."/>
            <person name="See-Too W.-S."/>
        </authorList>
    </citation>
    <scope>NUCLEOTIDE SEQUENCE [LARGE SCALE GENOMIC DNA]</scope>
    <source>
        <strain evidence="2 3">F3b2</strain>
    </source>
</reference>
<dbReference type="KEGG" id="swf:E3E12_07630"/>
<dbReference type="OrthoDB" id="7475093at2"/>
<dbReference type="CDD" id="cd06529">
    <property type="entry name" value="S24_LexA-like"/>
    <property type="match status" value="1"/>
</dbReference>
<dbReference type="Pfam" id="PF00717">
    <property type="entry name" value="Peptidase_S24"/>
    <property type="match status" value="1"/>
</dbReference>
<dbReference type="Proteomes" id="UP000318709">
    <property type="component" value="Chromosome"/>
</dbReference>
<evidence type="ECO:0000313" key="2">
    <source>
        <dbReference type="EMBL" id="QDH14068.1"/>
    </source>
</evidence>
<dbReference type="Gene3D" id="2.10.109.10">
    <property type="entry name" value="Umud Fragment, subunit A"/>
    <property type="match status" value="1"/>
</dbReference>
<dbReference type="InterPro" id="IPR015927">
    <property type="entry name" value="Peptidase_S24_S26A/B/C"/>
</dbReference>
<dbReference type="EMBL" id="CP038231">
    <property type="protein sequence ID" value="QDH14068.1"/>
    <property type="molecule type" value="Genomic_DNA"/>
</dbReference>
<dbReference type="InterPro" id="IPR039418">
    <property type="entry name" value="LexA-like"/>
</dbReference>
<sequence length="257" mass="27951">MTYEQAGALLNMHPPAIGRMANGQRTLQPDYARVLWQSFGFPEEDMGRLYTTAPSPDYFKRHGRPFQGQVGAPGLAPRPAPLQAPQQALRTIQVRGAVQAGLFTEAHEWSQQDWFDVTTVAEDGHPQNLPRYGLQVRGESMNRVFPNGSVVAVINFDVLGRAPRTGDYVVVLRRADCMAEFEATVKALQVKEDGTVLLWPKSHEPAFQQPLVLAGHDGGPSGSALNREEMPSQAGAEDIQIVGLVVSAVAGLPPATF</sequence>
<accession>A0A4Y6UBX5</accession>
<gene>
    <name evidence="2" type="ORF">E3E12_07630</name>
</gene>
<dbReference type="SUPFAM" id="SSF51306">
    <property type="entry name" value="LexA/Signal peptidase"/>
    <property type="match status" value="1"/>
</dbReference>
<evidence type="ECO:0000259" key="1">
    <source>
        <dbReference type="Pfam" id="PF00717"/>
    </source>
</evidence>
<evidence type="ECO:0000313" key="3">
    <source>
        <dbReference type="Proteomes" id="UP000318709"/>
    </source>
</evidence>